<dbReference type="Proteomes" id="UP001176429">
    <property type="component" value="Unassembled WGS sequence"/>
</dbReference>
<evidence type="ECO:0000313" key="2">
    <source>
        <dbReference type="Proteomes" id="UP001176429"/>
    </source>
</evidence>
<dbReference type="InterPro" id="IPR025455">
    <property type="entry name" value="DUF4276"/>
</dbReference>
<sequence>MKKPGRVLTVGLIGENPNDTDAVVELLNHRYAGRFTAFQLVKRQTGDRLGSAKTQRMLASNYEQKKPRLVVYIRDLDAPDSDAAKHRERQQEFADIKKVVGKEALFLLHIQQFEALLWADIETFNRHYGVSLTAKGDPTTIKEPKLKLISATDKPKAGKRYSPNHSAELAAKLDYDELLRKCSYFREFDAAFAAKLPK</sequence>
<organism evidence="1 2">
    <name type="scientific">Hymenobacter aranciens</name>
    <dbReference type="NCBI Taxonomy" id="3063996"/>
    <lineage>
        <taxon>Bacteria</taxon>
        <taxon>Pseudomonadati</taxon>
        <taxon>Bacteroidota</taxon>
        <taxon>Cytophagia</taxon>
        <taxon>Cytophagales</taxon>
        <taxon>Hymenobacteraceae</taxon>
        <taxon>Hymenobacter</taxon>
    </lineage>
</organism>
<protein>
    <submittedName>
        <fullName evidence="1">DUF4276 family protein</fullName>
    </submittedName>
</protein>
<dbReference type="Pfam" id="PF14103">
    <property type="entry name" value="DUF4276"/>
    <property type="match status" value="1"/>
</dbReference>
<dbReference type="RefSeq" id="WP_305007755.1">
    <property type="nucleotide sequence ID" value="NZ_JAUQSY010000011.1"/>
</dbReference>
<evidence type="ECO:0000313" key="1">
    <source>
        <dbReference type="EMBL" id="MDO7876393.1"/>
    </source>
</evidence>
<name>A0ABT9BDP9_9BACT</name>
<gene>
    <name evidence="1" type="ORF">Q5H93_16735</name>
</gene>
<dbReference type="EMBL" id="JAUQSY010000011">
    <property type="protein sequence ID" value="MDO7876393.1"/>
    <property type="molecule type" value="Genomic_DNA"/>
</dbReference>
<keyword evidence="2" id="KW-1185">Reference proteome</keyword>
<comment type="caution">
    <text evidence="1">The sequence shown here is derived from an EMBL/GenBank/DDBJ whole genome shotgun (WGS) entry which is preliminary data.</text>
</comment>
<accession>A0ABT9BDP9</accession>
<proteinExistence type="predicted"/>
<reference evidence="1" key="1">
    <citation type="submission" date="2023-07" db="EMBL/GenBank/DDBJ databases">
        <authorList>
            <person name="Kim M.K."/>
        </authorList>
    </citation>
    <scope>NUCLEOTIDE SEQUENCE</scope>
    <source>
        <strain evidence="1">ASUV-10-1</strain>
    </source>
</reference>